<dbReference type="EMBL" id="CAXHTA020000008">
    <property type="protein sequence ID" value="CAL5223358.1"/>
    <property type="molecule type" value="Genomic_DNA"/>
</dbReference>
<name>A0ABP1FTX0_9CHLO</name>
<reference evidence="15 16" key="1">
    <citation type="submission" date="2024-06" db="EMBL/GenBank/DDBJ databases">
        <authorList>
            <person name="Kraege A."/>
            <person name="Thomma B."/>
        </authorList>
    </citation>
    <scope>NUCLEOTIDE SEQUENCE [LARGE SCALE GENOMIC DNA]</scope>
</reference>
<keyword evidence="5" id="KW-0963">Cytoplasm</keyword>
<evidence type="ECO:0000256" key="12">
    <source>
        <dbReference type="ARBA" id="ARBA00023242"/>
    </source>
</evidence>
<feature type="region of interest" description="Disordered" evidence="13">
    <location>
        <begin position="1"/>
        <end position="136"/>
    </location>
</feature>
<keyword evidence="12" id="KW-0539">Nucleus</keyword>
<dbReference type="InterPro" id="IPR018545">
    <property type="entry name" value="Btz_dom"/>
</dbReference>
<keyword evidence="16" id="KW-1185">Reference proteome</keyword>
<feature type="compositionally biased region" description="Low complexity" evidence="13">
    <location>
        <begin position="313"/>
        <end position="334"/>
    </location>
</feature>
<evidence type="ECO:0000259" key="14">
    <source>
        <dbReference type="Pfam" id="PF09405"/>
    </source>
</evidence>
<evidence type="ECO:0000256" key="4">
    <source>
        <dbReference type="ARBA" id="ARBA00022448"/>
    </source>
</evidence>
<evidence type="ECO:0000256" key="3">
    <source>
        <dbReference type="ARBA" id="ARBA00009548"/>
    </source>
</evidence>
<dbReference type="PANTHER" id="PTHR46837">
    <property type="entry name" value="PROTEIN MLN51 HOMOLOG"/>
    <property type="match status" value="1"/>
</dbReference>
<evidence type="ECO:0000256" key="10">
    <source>
        <dbReference type="ARBA" id="ARBA00023161"/>
    </source>
</evidence>
<evidence type="ECO:0000256" key="8">
    <source>
        <dbReference type="ARBA" id="ARBA00022845"/>
    </source>
</evidence>
<feature type="region of interest" description="Disordered" evidence="13">
    <location>
        <begin position="185"/>
        <end position="460"/>
    </location>
</feature>
<dbReference type="Pfam" id="PF09405">
    <property type="entry name" value="Btz"/>
    <property type="match status" value="1"/>
</dbReference>
<evidence type="ECO:0000256" key="7">
    <source>
        <dbReference type="ARBA" id="ARBA00022816"/>
    </source>
</evidence>
<proteinExistence type="inferred from homology"/>
<feature type="domain" description="Btz" evidence="14">
    <location>
        <begin position="102"/>
        <end position="187"/>
    </location>
</feature>
<evidence type="ECO:0000313" key="16">
    <source>
        <dbReference type="Proteomes" id="UP001497392"/>
    </source>
</evidence>
<feature type="compositionally biased region" description="Low complexity" evidence="13">
    <location>
        <begin position="226"/>
        <end position="235"/>
    </location>
</feature>
<dbReference type="InterPro" id="IPR044796">
    <property type="entry name" value="MLN51_plant"/>
</dbReference>
<dbReference type="PANTHER" id="PTHR46837:SF5">
    <property type="entry name" value="PROTEIN MLN51 HOMOLOG"/>
    <property type="match status" value="1"/>
</dbReference>
<protein>
    <submittedName>
        <fullName evidence="15">G5862 protein</fullName>
    </submittedName>
</protein>
<feature type="compositionally biased region" description="Low complexity" evidence="13">
    <location>
        <begin position="386"/>
        <end position="399"/>
    </location>
</feature>
<keyword evidence="10" id="KW-0866">Nonsense-mediated mRNA decay</keyword>
<gene>
    <name evidence="15" type="primary">g5862</name>
    <name evidence="15" type="ORF">VP750_LOCUS5017</name>
</gene>
<feature type="region of interest" description="Disordered" evidence="13">
    <location>
        <begin position="147"/>
        <end position="166"/>
    </location>
</feature>
<feature type="compositionally biased region" description="Basic residues" evidence="13">
    <location>
        <begin position="196"/>
        <end position="205"/>
    </location>
</feature>
<feature type="compositionally biased region" description="Basic and acidic residues" evidence="13">
    <location>
        <begin position="65"/>
        <end position="77"/>
    </location>
</feature>
<organism evidence="15 16">
    <name type="scientific">Coccomyxa viridis</name>
    <dbReference type="NCBI Taxonomy" id="1274662"/>
    <lineage>
        <taxon>Eukaryota</taxon>
        <taxon>Viridiplantae</taxon>
        <taxon>Chlorophyta</taxon>
        <taxon>core chlorophytes</taxon>
        <taxon>Trebouxiophyceae</taxon>
        <taxon>Trebouxiophyceae incertae sedis</taxon>
        <taxon>Coccomyxaceae</taxon>
        <taxon>Coccomyxa</taxon>
    </lineage>
</organism>
<keyword evidence="11" id="KW-0508">mRNA splicing</keyword>
<evidence type="ECO:0000256" key="6">
    <source>
        <dbReference type="ARBA" id="ARBA00022664"/>
    </source>
</evidence>
<feature type="compositionally biased region" description="Low complexity" evidence="13">
    <location>
        <begin position="54"/>
        <end position="64"/>
    </location>
</feature>
<comment type="similarity">
    <text evidence="3">Belongs to the CASC3 family.</text>
</comment>
<dbReference type="Proteomes" id="UP001497392">
    <property type="component" value="Unassembled WGS sequence"/>
</dbReference>
<sequence>MASTKADPAKEQEPADADDESVFTDSEEEEGELQLGRRDVASDDEGDAEEGEIRGAQAAASAEIQAERLAKVTLGDRTDDDEGPDALQPIQGDLDGYESEVEEDAVEGPGQESFQEQKVERRKAEPYDVPTSGAFWMHDDRMDDEEFAAAGRGAPQQKKKLFDPEASDDVWKHDRFEMLDLPPEEDDYRGFLASGRRGRGRRGGRGSRGAGRPGVNPPPGYENGFAAGAGADSSAQYDDEDGAYARAPAYAEQPDGRGRGRAGRGRGRARSAVPINGQQAGDGYGDEGRGSRGGRGRRGGRGAAYVNGSNGFGADVSSSGRGRGRSSGARSRQQGGDGLGPDEWPSLPGQSSSQGASLLNVGARDYMPGDSSSKPSGRDSGRLLQPSAAPFAPPASALPDPQAFIPGPLQASEGGALQPPVRRPVSIQDPSDGSQPMAAGSGGRGRGSRRYTAAGGVAAN</sequence>
<keyword evidence="4" id="KW-0813">Transport</keyword>
<evidence type="ECO:0000256" key="13">
    <source>
        <dbReference type="SAM" id="MobiDB-lite"/>
    </source>
</evidence>
<feature type="compositionally biased region" description="Acidic residues" evidence="13">
    <location>
        <begin position="95"/>
        <end position="106"/>
    </location>
</feature>
<evidence type="ECO:0000313" key="15">
    <source>
        <dbReference type="EMBL" id="CAL5223358.1"/>
    </source>
</evidence>
<feature type="compositionally biased region" description="Acidic residues" evidence="13">
    <location>
        <begin position="14"/>
        <end position="32"/>
    </location>
</feature>
<keyword evidence="9" id="KW-0694">RNA-binding</keyword>
<feature type="compositionally biased region" description="Low complexity" evidence="13">
    <location>
        <begin position="450"/>
        <end position="460"/>
    </location>
</feature>
<comment type="subcellular location">
    <subcellularLocation>
        <location evidence="2">Cytoplasm</location>
    </subcellularLocation>
    <subcellularLocation>
        <location evidence="1">Nucleus</location>
    </subcellularLocation>
</comment>
<evidence type="ECO:0000256" key="2">
    <source>
        <dbReference type="ARBA" id="ARBA00004496"/>
    </source>
</evidence>
<keyword evidence="8" id="KW-0810">Translation regulation</keyword>
<evidence type="ECO:0000256" key="5">
    <source>
        <dbReference type="ARBA" id="ARBA00022490"/>
    </source>
</evidence>
<feature type="compositionally biased region" description="Polar residues" evidence="13">
    <location>
        <begin position="348"/>
        <end position="357"/>
    </location>
</feature>
<comment type="caution">
    <text evidence="15">The sequence shown here is derived from an EMBL/GenBank/DDBJ whole genome shotgun (WGS) entry which is preliminary data.</text>
</comment>
<evidence type="ECO:0000256" key="9">
    <source>
        <dbReference type="ARBA" id="ARBA00022884"/>
    </source>
</evidence>
<feature type="compositionally biased region" description="Basic residues" evidence="13">
    <location>
        <begin position="259"/>
        <end position="269"/>
    </location>
</feature>
<keyword evidence="7" id="KW-0509">mRNA transport</keyword>
<evidence type="ECO:0000256" key="11">
    <source>
        <dbReference type="ARBA" id="ARBA00023187"/>
    </source>
</evidence>
<feature type="compositionally biased region" description="Basic and acidic residues" evidence="13">
    <location>
        <begin position="115"/>
        <end position="126"/>
    </location>
</feature>
<keyword evidence="6" id="KW-0507">mRNA processing</keyword>
<accession>A0ABP1FTX0</accession>
<evidence type="ECO:0000256" key="1">
    <source>
        <dbReference type="ARBA" id="ARBA00004123"/>
    </source>
</evidence>